<name>A0AAD6XW08_9AGAR</name>
<feature type="region of interest" description="Disordered" evidence="1">
    <location>
        <begin position="242"/>
        <end position="301"/>
    </location>
</feature>
<accession>A0AAD6XW08</accession>
<feature type="region of interest" description="Disordered" evidence="1">
    <location>
        <begin position="73"/>
        <end position="98"/>
    </location>
</feature>
<protein>
    <submittedName>
        <fullName evidence="2">Uncharacterized protein</fullName>
    </submittedName>
</protein>
<evidence type="ECO:0000313" key="3">
    <source>
        <dbReference type="Proteomes" id="UP001222325"/>
    </source>
</evidence>
<evidence type="ECO:0000313" key="2">
    <source>
        <dbReference type="EMBL" id="KAJ7097020.1"/>
    </source>
</evidence>
<proteinExistence type="predicted"/>
<evidence type="ECO:0000256" key="1">
    <source>
        <dbReference type="SAM" id="MobiDB-lite"/>
    </source>
</evidence>
<organism evidence="2 3">
    <name type="scientific">Mycena belliarum</name>
    <dbReference type="NCBI Taxonomy" id="1033014"/>
    <lineage>
        <taxon>Eukaryota</taxon>
        <taxon>Fungi</taxon>
        <taxon>Dikarya</taxon>
        <taxon>Basidiomycota</taxon>
        <taxon>Agaricomycotina</taxon>
        <taxon>Agaricomycetes</taxon>
        <taxon>Agaricomycetidae</taxon>
        <taxon>Agaricales</taxon>
        <taxon>Marasmiineae</taxon>
        <taxon>Mycenaceae</taxon>
        <taxon>Mycena</taxon>
    </lineage>
</organism>
<comment type="caution">
    <text evidence="2">The sequence shown here is derived from an EMBL/GenBank/DDBJ whole genome shotgun (WGS) entry which is preliminary data.</text>
</comment>
<feature type="region of interest" description="Disordered" evidence="1">
    <location>
        <begin position="462"/>
        <end position="488"/>
    </location>
</feature>
<dbReference type="EMBL" id="JARJCN010000010">
    <property type="protein sequence ID" value="KAJ7097020.1"/>
    <property type="molecule type" value="Genomic_DNA"/>
</dbReference>
<dbReference type="Proteomes" id="UP001222325">
    <property type="component" value="Unassembled WGS sequence"/>
</dbReference>
<sequence>MPEATAAAARLIDIIACNSTSVAFKAVATCAVPHSRLRSSLFRSALRTLAGPHRPAAAARLIDAIACRSTVAASKAPPRRRHPSCPSPGRPTAGTRAHDAVPCTAPQALATAAARLIDLLACRGVIGAFKAPRRLLPPGRLPLPPVVLLIRVWPVLVLAEPATTSALRAAPQASPDASAPLVFAACRRTVAACESCAVVLPRPSPSPSVSLPPAPPPSAAVPHNLLVLVGLVMTLPLRAPLLKAPPSTATPRIDTRASAAPRASLPRGRSSSAVQPHRPPTRAHPRLPSRSSAAGRPFGVGVDVAGMRRRRYAARASRGATGGGGAGGGERGAGRGGAGRRGSWEACLGPLMGVQGGACVPRCPGSFRALGGDGGLWDMQESQERGAQSCGMWGRPRLILSRYSHRRYPHRYRRWIIDGAQAPAATYDAVSPRRSSPVVSAPPPLRERVLALVVPPTAAAEPAARSPAAGDGVVSDSPGFPPSTTTPLCRRRPPGLALVVPAKTSRASLALVCLHSTTALASQAGAKRLHVLEVPPPANFVVLFVRLPPPPSISQAIADVFVPVSPLAKGLPTPTPRFAARHCVEQRARSPAAGQNVVASFFRFPAPSSCCRLSPTPARARDPACEAFVACFFSSPTPRSGRRGACVLFFKLSMNVVAGILRLTTPPSDAQADKRLRS</sequence>
<dbReference type="AlphaFoldDB" id="A0AAD6XW08"/>
<reference evidence="2" key="1">
    <citation type="submission" date="2023-03" db="EMBL/GenBank/DDBJ databases">
        <title>Massive genome expansion in bonnet fungi (Mycena s.s.) driven by repeated elements and novel gene families across ecological guilds.</title>
        <authorList>
            <consortium name="Lawrence Berkeley National Laboratory"/>
            <person name="Harder C.B."/>
            <person name="Miyauchi S."/>
            <person name="Viragh M."/>
            <person name="Kuo A."/>
            <person name="Thoen E."/>
            <person name="Andreopoulos B."/>
            <person name="Lu D."/>
            <person name="Skrede I."/>
            <person name="Drula E."/>
            <person name="Henrissat B."/>
            <person name="Morin E."/>
            <person name="Kohler A."/>
            <person name="Barry K."/>
            <person name="LaButti K."/>
            <person name="Morin E."/>
            <person name="Salamov A."/>
            <person name="Lipzen A."/>
            <person name="Mereny Z."/>
            <person name="Hegedus B."/>
            <person name="Baldrian P."/>
            <person name="Stursova M."/>
            <person name="Weitz H."/>
            <person name="Taylor A."/>
            <person name="Grigoriev I.V."/>
            <person name="Nagy L.G."/>
            <person name="Martin F."/>
            <person name="Kauserud H."/>
        </authorList>
    </citation>
    <scope>NUCLEOTIDE SEQUENCE</scope>
    <source>
        <strain evidence="2">CBHHK173m</strain>
    </source>
</reference>
<feature type="compositionally biased region" description="Low complexity" evidence="1">
    <location>
        <begin position="256"/>
        <end position="273"/>
    </location>
</feature>
<feature type="region of interest" description="Disordered" evidence="1">
    <location>
        <begin position="315"/>
        <end position="337"/>
    </location>
</feature>
<feature type="compositionally biased region" description="Gly residues" evidence="1">
    <location>
        <begin position="320"/>
        <end position="337"/>
    </location>
</feature>
<keyword evidence="3" id="KW-1185">Reference proteome</keyword>
<gene>
    <name evidence="2" type="ORF">B0H15DRAFT_1019390</name>
</gene>